<sequence length="54" mass="6426">MTYKSVVMYLEEMRERGFDEEFEGIVTNPKKKHSNRSAFLDEMKTFESCDRTAL</sequence>
<keyword evidence="2" id="KW-1185">Reference proteome</keyword>
<gene>
    <name evidence="1" type="ORF">MW046_15680</name>
</gene>
<dbReference type="GeneID" id="71929517"/>
<accession>A0A8U0A7K7</accession>
<reference evidence="1" key="1">
    <citation type="submission" date="2022-04" db="EMBL/GenBank/DDBJ databases">
        <title>Halocatena sp. nov., isolated from a salt lake.</title>
        <authorList>
            <person name="Cui H.-L."/>
        </authorList>
    </citation>
    <scope>NUCLEOTIDE SEQUENCE</scope>
    <source>
        <strain evidence="1">AD-1</strain>
        <plasmid evidence="1">unnamed2</plasmid>
    </source>
</reference>
<name>A0A8U0A7K7_9EURY</name>
<dbReference type="Proteomes" id="UP000831768">
    <property type="component" value="Plasmid unnamed2"/>
</dbReference>
<proteinExistence type="predicted"/>
<dbReference type="RefSeq" id="WP_247995483.1">
    <property type="nucleotide sequence ID" value="NZ_CP096021.1"/>
</dbReference>
<dbReference type="KEGG" id="haad:MW046_15680"/>
<dbReference type="EMBL" id="CP096021">
    <property type="protein sequence ID" value="UPM44829.1"/>
    <property type="molecule type" value="Genomic_DNA"/>
</dbReference>
<keyword evidence="1" id="KW-0614">Plasmid</keyword>
<protein>
    <submittedName>
        <fullName evidence="1">Uncharacterized protein</fullName>
    </submittedName>
</protein>
<evidence type="ECO:0000313" key="2">
    <source>
        <dbReference type="Proteomes" id="UP000831768"/>
    </source>
</evidence>
<organism evidence="1 2">
    <name type="scientific">Halocatena salina</name>
    <dbReference type="NCBI Taxonomy" id="2934340"/>
    <lineage>
        <taxon>Archaea</taxon>
        <taxon>Methanobacteriati</taxon>
        <taxon>Methanobacteriota</taxon>
        <taxon>Stenosarchaea group</taxon>
        <taxon>Halobacteria</taxon>
        <taxon>Halobacteriales</taxon>
        <taxon>Natronomonadaceae</taxon>
        <taxon>Halocatena</taxon>
    </lineage>
</organism>
<evidence type="ECO:0000313" key="1">
    <source>
        <dbReference type="EMBL" id="UPM44829.1"/>
    </source>
</evidence>
<geneLocation type="plasmid" evidence="1 2">
    <name>unnamed2</name>
</geneLocation>
<dbReference type="AlphaFoldDB" id="A0A8U0A7K7"/>